<evidence type="ECO:0000256" key="1">
    <source>
        <dbReference type="ARBA" id="ARBA00004123"/>
    </source>
</evidence>
<organism evidence="8">
    <name type="scientific">Manihot esculenta</name>
    <name type="common">Cassava</name>
    <name type="synonym">Jatropha manihot</name>
    <dbReference type="NCBI Taxonomy" id="3983"/>
    <lineage>
        <taxon>Eukaryota</taxon>
        <taxon>Viridiplantae</taxon>
        <taxon>Streptophyta</taxon>
        <taxon>Embryophyta</taxon>
        <taxon>Tracheophyta</taxon>
        <taxon>Spermatophyta</taxon>
        <taxon>Magnoliopsida</taxon>
        <taxon>eudicotyledons</taxon>
        <taxon>Gunneridae</taxon>
        <taxon>Pentapetalae</taxon>
        <taxon>rosids</taxon>
        <taxon>fabids</taxon>
        <taxon>Malpighiales</taxon>
        <taxon>Euphorbiaceae</taxon>
        <taxon>Crotonoideae</taxon>
        <taxon>Manihoteae</taxon>
        <taxon>Manihot</taxon>
    </lineage>
</organism>
<evidence type="ECO:0000256" key="4">
    <source>
        <dbReference type="ARBA" id="ARBA00023163"/>
    </source>
</evidence>
<dbReference type="Gramene" id="Manes.16G049800.1.v8.1">
    <property type="protein sequence ID" value="Manes.16G049800.1.v8.1.CDS"/>
    <property type="gene ID" value="Manes.16G049800.v8.1"/>
</dbReference>
<keyword evidence="2" id="KW-0805">Transcription regulation</keyword>
<protein>
    <submittedName>
        <fullName evidence="8">NAC transcription factors 56</fullName>
    </submittedName>
</protein>
<dbReference type="GO" id="GO:0005634">
    <property type="term" value="C:nucleus"/>
    <property type="evidence" value="ECO:0007669"/>
    <property type="project" value="UniProtKB-SubCell"/>
</dbReference>
<evidence type="ECO:0000256" key="2">
    <source>
        <dbReference type="ARBA" id="ARBA00023015"/>
    </source>
</evidence>
<feature type="region of interest" description="Disordered" evidence="6">
    <location>
        <begin position="198"/>
        <end position="224"/>
    </location>
</feature>
<dbReference type="InterPro" id="IPR036093">
    <property type="entry name" value="NAC_dom_sf"/>
</dbReference>
<gene>
    <name evidence="9" type="ORF">MANES_16G049800</name>
</gene>
<sequence length="340" mass="39002">MAPMSLPPGFRFHPTDEELVAYYLDRKINGRTIELEIIPEVDLYKCEPWDLPDKSFLPSKDLEWYFYSPRDKKYPNGSRTNRATRAGYWKATGKDRPVHSQKRPVGMKKTLVYYRGRAPHGIRTNWVMHEYRLIDSLCGTSSSSRLKDSYALCRVFKKTMQINPKSKEGENGNVKNDEMWVSDEQFLTEDKSGIETCKGRENEDENFNNDYSKFPSDTSSSDVTQGTPFENAVADDSQAPFASDEANSSANMYYVGVDFSSNLLQDMQIPNYSSLHYPCPPLELEDFPQINIAETKPAKSEIMEDYVMYDKYKDCMNGTLEEIFSLCSSQDNSISLSMQD</sequence>
<dbReference type="GO" id="GO:0006355">
    <property type="term" value="P:regulation of DNA-templated transcription"/>
    <property type="evidence" value="ECO:0007669"/>
    <property type="project" value="InterPro"/>
</dbReference>
<accession>A0A0M4G3Q6</accession>
<evidence type="ECO:0000313" key="10">
    <source>
        <dbReference type="Proteomes" id="UP000091857"/>
    </source>
</evidence>
<dbReference type="InterPro" id="IPR003441">
    <property type="entry name" value="NAC-dom"/>
</dbReference>
<proteinExistence type="evidence at transcript level"/>
<comment type="subcellular location">
    <subcellularLocation>
        <location evidence="1">Nucleus</location>
    </subcellularLocation>
</comment>
<keyword evidence="4" id="KW-0804">Transcription</keyword>
<evidence type="ECO:0000313" key="8">
    <source>
        <dbReference type="EMBL" id="ALC79033.1"/>
    </source>
</evidence>
<keyword evidence="3" id="KW-0238">DNA-binding</keyword>
<name>A0A0M4G3Q6_MANES</name>
<evidence type="ECO:0000256" key="3">
    <source>
        <dbReference type="ARBA" id="ARBA00023125"/>
    </source>
</evidence>
<feature type="domain" description="NAC" evidence="7">
    <location>
        <begin position="6"/>
        <end position="158"/>
    </location>
</feature>
<reference evidence="9 10" key="2">
    <citation type="submission" date="2016-02" db="EMBL/GenBank/DDBJ databases">
        <title>WGS assembly of Manihot esculenta.</title>
        <authorList>
            <person name="Bredeson J.V."/>
            <person name="Prochnik S.E."/>
            <person name="Lyons J.B."/>
            <person name="Schmutz J."/>
            <person name="Grimwood J."/>
            <person name="Vrebalov J."/>
            <person name="Bart R.S."/>
            <person name="Amuge T."/>
            <person name="Ferguson M.E."/>
            <person name="Green R."/>
            <person name="Putnam N."/>
            <person name="Stites J."/>
            <person name="Rounsley S."/>
            <person name="Rokhsar D.S."/>
        </authorList>
    </citation>
    <scope>NUCLEOTIDE SEQUENCE [LARGE SCALE GENOMIC DNA]</scope>
    <source>
        <strain evidence="10">cv. AM560-2</strain>
        <tissue evidence="9">Leaf</tissue>
    </source>
</reference>
<dbReference type="PANTHER" id="PTHR31744">
    <property type="entry name" value="PROTEIN CUP-SHAPED COTYLEDON 2-RELATED"/>
    <property type="match status" value="1"/>
</dbReference>
<dbReference type="PROSITE" id="PS51005">
    <property type="entry name" value="NAC"/>
    <property type="match status" value="1"/>
</dbReference>
<evidence type="ECO:0000259" key="7">
    <source>
        <dbReference type="PROSITE" id="PS51005"/>
    </source>
</evidence>
<dbReference type="FunFam" id="2.170.150.80:FF:000002">
    <property type="entry name" value="Nac domain-containing protein 86"/>
    <property type="match status" value="1"/>
</dbReference>
<dbReference type="SMR" id="A0A0M4G3Q6"/>
<keyword evidence="5" id="KW-0539">Nucleus</keyword>
<dbReference type="OMA" id="EIIDDYM"/>
<dbReference type="GO" id="GO:0003677">
    <property type="term" value="F:DNA binding"/>
    <property type="evidence" value="ECO:0007669"/>
    <property type="project" value="UniProtKB-KW"/>
</dbReference>
<reference evidence="8" key="1">
    <citation type="journal article" date="2015" name="PLoS ONE">
        <title>Genome-Wide Identification and Expression Analysis of the NAC Transcription Factor Family in Cassava.</title>
        <authorList>
            <person name="Hu W."/>
            <person name="Wei Y."/>
            <person name="Xia Z."/>
            <person name="Yan Y."/>
            <person name="Hou X."/>
            <person name="Zou M."/>
            <person name="Lu C."/>
            <person name="Wang W."/>
            <person name="Peng M."/>
        </authorList>
    </citation>
    <scope>NUCLEOTIDE SEQUENCE</scope>
    <source>
        <strain evidence="8">MeNAC56</strain>
    </source>
</reference>
<evidence type="ECO:0000313" key="9">
    <source>
        <dbReference type="EMBL" id="OAY26468.1"/>
    </source>
</evidence>
<dbReference type="STRING" id="3983.A0A0M4G3Q6"/>
<dbReference type="Pfam" id="PF02365">
    <property type="entry name" value="NAM"/>
    <property type="match status" value="1"/>
</dbReference>
<keyword evidence="10" id="KW-1185">Reference proteome</keyword>
<feature type="compositionally biased region" description="Polar residues" evidence="6">
    <location>
        <begin position="208"/>
        <end position="224"/>
    </location>
</feature>
<dbReference type="EMBL" id="CM004402">
    <property type="protein sequence ID" value="OAY26468.1"/>
    <property type="molecule type" value="Genomic_DNA"/>
</dbReference>
<dbReference type="SUPFAM" id="SSF101941">
    <property type="entry name" value="NAC domain"/>
    <property type="match status" value="1"/>
</dbReference>
<evidence type="ECO:0000256" key="6">
    <source>
        <dbReference type="SAM" id="MobiDB-lite"/>
    </source>
</evidence>
<dbReference type="AlphaFoldDB" id="A0A0M4G3Q6"/>
<dbReference type="Gene3D" id="2.170.150.80">
    <property type="entry name" value="NAC domain"/>
    <property type="match status" value="1"/>
</dbReference>
<dbReference type="PANTHER" id="PTHR31744:SF210">
    <property type="entry name" value="NAC DOMAIN-CONTAINING PROTEIN 86-LIKE"/>
    <property type="match status" value="1"/>
</dbReference>
<dbReference type="Proteomes" id="UP000091857">
    <property type="component" value="Chromosome 16"/>
</dbReference>
<dbReference type="EMBL" id="KR605194">
    <property type="protein sequence ID" value="ALC79033.1"/>
    <property type="molecule type" value="mRNA"/>
</dbReference>
<dbReference type="OrthoDB" id="1912886at2759"/>
<evidence type="ECO:0000256" key="5">
    <source>
        <dbReference type="ARBA" id="ARBA00023242"/>
    </source>
</evidence>